<name>A0A1E2UPQ2_9GAMM</name>
<protein>
    <recommendedName>
        <fullName evidence="2">Methyltransferase type 11 domain-containing protein</fullName>
    </recommendedName>
</protein>
<feature type="transmembrane region" description="Helical" evidence="1">
    <location>
        <begin position="29"/>
        <end position="46"/>
    </location>
</feature>
<feature type="domain" description="Methyltransferase type 11" evidence="2">
    <location>
        <begin position="86"/>
        <end position="163"/>
    </location>
</feature>
<gene>
    <name evidence="3" type="ORF">A3196_06810</name>
</gene>
<evidence type="ECO:0000256" key="1">
    <source>
        <dbReference type="SAM" id="Phobius"/>
    </source>
</evidence>
<dbReference type="InterPro" id="IPR029063">
    <property type="entry name" value="SAM-dependent_MTases_sf"/>
</dbReference>
<dbReference type="AlphaFoldDB" id="A0A1E2UPQ2"/>
<dbReference type="EMBL" id="LVJZ01000003">
    <property type="protein sequence ID" value="ODB96494.1"/>
    <property type="molecule type" value="Genomic_DNA"/>
</dbReference>
<dbReference type="GO" id="GO:0008757">
    <property type="term" value="F:S-adenosylmethionine-dependent methyltransferase activity"/>
    <property type="evidence" value="ECO:0007669"/>
    <property type="project" value="InterPro"/>
</dbReference>
<dbReference type="CDD" id="cd02440">
    <property type="entry name" value="AdoMet_MTases"/>
    <property type="match status" value="1"/>
</dbReference>
<reference evidence="3 4" key="1">
    <citation type="submission" date="2016-03" db="EMBL/GenBank/DDBJ databases">
        <title>Chemosynthetic sulphur-oxidizing symbionts of marine invertebrate animals are capable of nitrogen fixation.</title>
        <authorList>
            <person name="Petersen J.M."/>
            <person name="Kemper A."/>
            <person name="Gruber-Vodicka H."/>
            <person name="Cardini U."/>
            <person name="Geest Mvander."/>
            <person name="Kleiner M."/>
            <person name="Bulgheresi S."/>
            <person name="Fussmann M."/>
            <person name="Herbold C."/>
            <person name="Seah B.K.B."/>
            <person name="Antony C.Paul."/>
            <person name="Liu D."/>
            <person name="Belitz A."/>
            <person name="Weber M."/>
        </authorList>
    </citation>
    <scope>NUCLEOTIDE SEQUENCE [LARGE SCALE GENOMIC DNA]</scope>
    <source>
        <strain evidence="3">G_D</strain>
    </source>
</reference>
<dbReference type="STRING" id="1818881.A3196_06810"/>
<dbReference type="SUPFAM" id="SSF53335">
    <property type="entry name" value="S-adenosyl-L-methionine-dependent methyltransferases"/>
    <property type="match status" value="1"/>
</dbReference>
<keyword evidence="1" id="KW-0812">Transmembrane</keyword>
<accession>A0A1E2UPQ2</accession>
<keyword evidence="1" id="KW-0472">Membrane</keyword>
<evidence type="ECO:0000313" key="4">
    <source>
        <dbReference type="Proteomes" id="UP000094849"/>
    </source>
</evidence>
<organism evidence="3 4">
    <name type="scientific">Candidatus Thiodiazotropha endoloripes</name>
    <dbReference type="NCBI Taxonomy" id="1818881"/>
    <lineage>
        <taxon>Bacteria</taxon>
        <taxon>Pseudomonadati</taxon>
        <taxon>Pseudomonadota</taxon>
        <taxon>Gammaproteobacteria</taxon>
        <taxon>Chromatiales</taxon>
        <taxon>Sedimenticolaceae</taxon>
        <taxon>Candidatus Thiodiazotropha</taxon>
    </lineage>
</organism>
<dbReference type="Pfam" id="PF08241">
    <property type="entry name" value="Methyltransf_11"/>
    <property type="match status" value="1"/>
</dbReference>
<evidence type="ECO:0000313" key="3">
    <source>
        <dbReference type="EMBL" id="ODB96494.1"/>
    </source>
</evidence>
<sequence length="261" mass="29960">MDWIDMDIKFVRQVRKLPRFIRNHGIDNVFVYILTIPLLSFFNLLLTPIKKKTDKDPFYQVFNRFTATVNEMPQATLLEIGSRNVTGVVMRDLFHSTVDYTGVDIHEGENVDLVADVHELSSHLPQNHYDAVFTISVFEHLAMPWQAVIEINRVMKPGGLLFIATHPVIPPHELPWDFWRYSRETFKVLLNQRTGFEILESVEGTPARILSLSRDRTTSKVHLIPVHQSIGVVARKIDVPDAALSWKLPVSSLLQSHYPKG</sequence>
<dbReference type="InterPro" id="IPR013216">
    <property type="entry name" value="Methyltransf_11"/>
</dbReference>
<dbReference type="Proteomes" id="UP000094849">
    <property type="component" value="Unassembled WGS sequence"/>
</dbReference>
<proteinExistence type="predicted"/>
<keyword evidence="1" id="KW-1133">Transmembrane helix</keyword>
<keyword evidence="4" id="KW-1185">Reference proteome</keyword>
<dbReference type="Gene3D" id="3.40.50.150">
    <property type="entry name" value="Vaccinia Virus protein VP39"/>
    <property type="match status" value="1"/>
</dbReference>
<evidence type="ECO:0000259" key="2">
    <source>
        <dbReference type="Pfam" id="PF08241"/>
    </source>
</evidence>
<comment type="caution">
    <text evidence="3">The sequence shown here is derived from an EMBL/GenBank/DDBJ whole genome shotgun (WGS) entry which is preliminary data.</text>
</comment>